<sequence>MISEARKKRGEIDASYIKYHQSLFSNQLVLLINDKDPQKRSVAATILGERKWQQATPILCERLSKEKSLYSKIAISDAIVELGSGSIPELVSYIGKVGKNQHHRLPDGIFRKKSYPLPRDIIIRTIIRMKTPALPHLQALLVSSEPKVLLEVVDAIGFITFYSKDYRALDDMLSTFDLSFDSEILRWKVIRSFQSFPKKEVVHKLDRIFRESDIAAHRWEAVRSLAQIRIHGALDIVRDALQDSDEFVSEMAEIALRW</sequence>
<dbReference type="Proteomes" id="UP000241222">
    <property type="component" value="Unassembled WGS sequence"/>
</dbReference>
<evidence type="ECO:0000313" key="1">
    <source>
        <dbReference type="EMBL" id="PSU35488.1"/>
    </source>
</evidence>
<gene>
    <name evidence="1" type="ORF">C9I99_00240</name>
</gene>
<dbReference type="Pfam" id="PF13646">
    <property type="entry name" value="HEAT_2"/>
    <property type="match status" value="1"/>
</dbReference>
<evidence type="ECO:0008006" key="3">
    <source>
        <dbReference type="Google" id="ProtNLM"/>
    </source>
</evidence>
<accession>A0A2T3J2G7</accession>
<comment type="caution">
    <text evidence="1">The sequence shown here is derived from an EMBL/GenBank/DDBJ whole genome shotgun (WGS) entry which is preliminary data.</text>
</comment>
<dbReference type="InterPro" id="IPR011989">
    <property type="entry name" value="ARM-like"/>
</dbReference>
<dbReference type="SUPFAM" id="SSF48371">
    <property type="entry name" value="ARM repeat"/>
    <property type="match status" value="1"/>
</dbReference>
<keyword evidence="2" id="KW-1185">Reference proteome</keyword>
<protein>
    <recommendedName>
        <fullName evidence="3">HEAT repeat domain-containing protein</fullName>
    </recommendedName>
</protein>
<name>A0A2T3J2G7_9GAMM</name>
<dbReference type="OrthoDB" id="4927470at2"/>
<evidence type="ECO:0000313" key="2">
    <source>
        <dbReference type="Proteomes" id="UP000241222"/>
    </source>
</evidence>
<dbReference type="Gene3D" id="1.25.10.10">
    <property type="entry name" value="Leucine-rich Repeat Variant"/>
    <property type="match status" value="1"/>
</dbReference>
<proteinExistence type="predicted"/>
<dbReference type="AlphaFoldDB" id="A0A2T3J2G7"/>
<organism evidence="1 2">
    <name type="scientific">Photobacterium lutimaris</name>
    <dbReference type="NCBI Taxonomy" id="388278"/>
    <lineage>
        <taxon>Bacteria</taxon>
        <taxon>Pseudomonadati</taxon>
        <taxon>Pseudomonadota</taxon>
        <taxon>Gammaproteobacteria</taxon>
        <taxon>Vibrionales</taxon>
        <taxon>Vibrionaceae</taxon>
        <taxon>Photobacterium</taxon>
    </lineage>
</organism>
<dbReference type="EMBL" id="PYMH01000001">
    <property type="protein sequence ID" value="PSU35488.1"/>
    <property type="molecule type" value="Genomic_DNA"/>
</dbReference>
<dbReference type="InterPro" id="IPR016024">
    <property type="entry name" value="ARM-type_fold"/>
</dbReference>
<dbReference type="RefSeq" id="WP_107346844.1">
    <property type="nucleotide sequence ID" value="NZ_PYMH01000001.1"/>
</dbReference>
<reference evidence="1 2" key="1">
    <citation type="submission" date="2018-03" db="EMBL/GenBank/DDBJ databases">
        <title>Whole genome sequencing of Histamine producing bacteria.</title>
        <authorList>
            <person name="Butler K."/>
        </authorList>
    </citation>
    <scope>NUCLEOTIDE SEQUENCE [LARGE SCALE GENOMIC DNA]</scope>
    <source>
        <strain evidence="1 2">JCM 13586</strain>
    </source>
</reference>